<gene>
    <name evidence="1" type="ORF">SAMN04488026_103340</name>
</gene>
<keyword evidence="2" id="KW-1185">Reference proteome</keyword>
<dbReference type="AlphaFoldDB" id="A0A1G8ZTG2"/>
<dbReference type="RefSeq" id="WP_170844595.1">
    <property type="nucleotide sequence ID" value="NZ_FNEK01000033.1"/>
</dbReference>
<reference evidence="1 2" key="1">
    <citation type="submission" date="2016-10" db="EMBL/GenBank/DDBJ databases">
        <authorList>
            <person name="de Groot N.N."/>
        </authorList>
    </citation>
    <scope>NUCLEOTIDE SEQUENCE [LARGE SCALE GENOMIC DNA]</scope>
    <source>
        <strain evidence="1 2">DSM 25294</strain>
    </source>
</reference>
<accession>A0A1G8ZTG2</accession>
<sequence>MSEAKRKAGWLGLGCGTACIWLGYVNVPVPRTSANTNRVEEASPWKS</sequence>
<evidence type="ECO:0000313" key="2">
    <source>
        <dbReference type="Proteomes" id="UP000199382"/>
    </source>
</evidence>
<dbReference type="EMBL" id="FNEK01000033">
    <property type="protein sequence ID" value="SDK18406.1"/>
    <property type="molecule type" value="Genomic_DNA"/>
</dbReference>
<name>A0A1G8ZTG2_9RHOB</name>
<organism evidence="1 2">
    <name type="scientific">Aliiruegeria lutimaris</name>
    <dbReference type="NCBI Taxonomy" id="571298"/>
    <lineage>
        <taxon>Bacteria</taxon>
        <taxon>Pseudomonadati</taxon>
        <taxon>Pseudomonadota</taxon>
        <taxon>Alphaproteobacteria</taxon>
        <taxon>Rhodobacterales</taxon>
        <taxon>Roseobacteraceae</taxon>
        <taxon>Aliiruegeria</taxon>
    </lineage>
</organism>
<evidence type="ECO:0000313" key="1">
    <source>
        <dbReference type="EMBL" id="SDK18406.1"/>
    </source>
</evidence>
<protein>
    <submittedName>
        <fullName evidence="1">Uncharacterized protein</fullName>
    </submittedName>
</protein>
<proteinExistence type="predicted"/>
<dbReference type="Proteomes" id="UP000199382">
    <property type="component" value="Unassembled WGS sequence"/>
</dbReference>